<dbReference type="Proteomes" id="UP000198287">
    <property type="component" value="Unassembled WGS sequence"/>
</dbReference>
<accession>A0A226EBR3</accession>
<evidence type="ECO:0008006" key="3">
    <source>
        <dbReference type="Google" id="ProtNLM"/>
    </source>
</evidence>
<dbReference type="AlphaFoldDB" id="A0A226EBR3"/>
<evidence type="ECO:0000313" key="2">
    <source>
        <dbReference type="Proteomes" id="UP000198287"/>
    </source>
</evidence>
<reference evidence="1 2" key="1">
    <citation type="submission" date="2015-12" db="EMBL/GenBank/DDBJ databases">
        <title>The genome of Folsomia candida.</title>
        <authorList>
            <person name="Faddeeva A."/>
            <person name="Derks M.F."/>
            <person name="Anvar Y."/>
            <person name="Smit S."/>
            <person name="Van Straalen N."/>
            <person name="Roelofs D."/>
        </authorList>
    </citation>
    <scope>NUCLEOTIDE SEQUENCE [LARGE SCALE GENOMIC DNA]</scope>
    <source>
        <strain evidence="1 2">VU population</strain>
        <tissue evidence="1">Whole body</tissue>
    </source>
</reference>
<keyword evidence="2" id="KW-1185">Reference proteome</keyword>
<organism evidence="1 2">
    <name type="scientific">Folsomia candida</name>
    <name type="common">Springtail</name>
    <dbReference type="NCBI Taxonomy" id="158441"/>
    <lineage>
        <taxon>Eukaryota</taxon>
        <taxon>Metazoa</taxon>
        <taxon>Ecdysozoa</taxon>
        <taxon>Arthropoda</taxon>
        <taxon>Hexapoda</taxon>
        <taxon>Collembola</taxon>
        <taxon>Entomobryomorpha</taxon>
        <taxon>Isotomoidea</taxon>
        <taxon>Isotomidae</taxon>
        <taxon>Proisotominae</taxon>
        <taxon>Folsomia</taxon>
    </lineage>
</organism>
<comment type="caution">
    <text evidence="1">The sequence shown here is derived from an EMBL/GenBank/DDBJ whole genome shotgun (WGS) entry which is preliminary data.</text>
</comment>
<evidence type="ECO:0000313" key="1">
    <source>
        <dbReference type="EMBL" id="OXA54859.1"/>
    </source>
</evidence>
<sequence>MDPITLQGFPKFFDLPQNVMEKICVHLPYSMLKVLRLVSINVNKKINEDARFFDRSIITIPYESLQRPATFQTAIQLLKKLRPTKKLTISFPPKKPGTVLFVLIGNILAALFANVMNEAEANCEMGEPIMQILSKDWNFEDSPLQISFNFSQPNDLKNSLMLSPYKIWNTICLSDPRLYEVMIKRTILEMKVAPNEEAFEDGSNELKLLCVHIFCQQSEIMVPILGESLESRK</sequence>
<proteinExistence type="predicted"/>
<name>A0A226EBR3_FOLCA</name>
<feature type="non-terminal residue" evidence="1">
    <location>
        <position position="233"/>
    </location>
</feature>
<dbReference type="EMBL" id="LNIX01000005">
    <property type="protein sequence ID" value="OXA54859.1"/>
    <property type="molecule type" value="Genomic_DNA"/>
</dbReference>
<protein>
    <recommendedName>
        <fullName evidence="3">F-box domain-containing protein</fullName>
    </recommendedName>
</protein>
<gene>
    <name evidence="1" type="ORF">Fcan01_10768</name>
</gene>